<dbReference type="PROSITE" id="PS00028">
    <property type="entry name" value="ZINC_FINGER_C2H2_1"/>
    <property type="match status" value="4"/>
</dbReference>
<evidence type="ECO:0000313" key="10">
    <source>
        <dbReference type="RefSeq" id="XP_026496453.2"/>
    </source>
</evidence>
<keyword evidence="3 5" id="KW-0863">Zinc-finger</keyword>
<dbReference type="AlphaFoldDB" id="A0A8B8IHA1"/>
<keyword evidence="4 6" id="KW-0862">Zinc</keyword>
<protein>
    <submittedName>
        <fullName evidence="10">Zinc finger protein 62-like</fullName>
    </submittedName>
</protein>
<feature type="domain" description="C2H2-type" evidence="7">
    <location>
        <begin position="248"/>
        <end position="276"/>
    </location>
</feature>
<dbReference type="GO" id="GO:0008270">
    <property type="term" value="F:zinc ion binding"/>
    <property type="evidence" value="ECO:0007669"/>
    <property type="project" value="UniProtKB-UniRule"/>
</dbReference>
<dbReference type="PANTHER" id="PTHR24379:SF121">
    <property type="entry name" value="C2H2-TYPE DOMAIN-CONTAINING PROTEIN"/>
    <property type="match status" value="1"/>
</dbReference>
<dbReference type="RefSeq" id="XP_026496453.2">
    <property type="nucleotide sequence ID" value="XM_026640668.2"/>
</dbReference>
<dbReference type="SMART" id="SM00355">
    <property type="entry name" value="ZnF_C2H2"/>
    <property type="match status" value="9"/>
</dbReference>
<dbReference type="Gene3D" id="3.30.160.60">
    <property type="entry name" value="Classic Zinc Finger"/>
    <property type="match status" value="4"/>
</dbReference>
<feature type="domain" description="C2H2-type" evidence="7">
    <location>
        <begin position="341"/>
        <end position="368"/>
    </location>
</feature>
<keyword evidence="9" id="KW-1185">Reference proteome</keyword>
<name>A0A8B8IHA1_VANTA</name>
<dbReference type="PROSITE" id="PS50157">
    <property type="entry name" value="ZINC_FINGER_C2H2_2"/>
    <property type="match status" value="6"/>
</dbReference>
<dbReference type="InterPro" id="IPR013087">
    <property type="entry name" value="Znf_C2H2_type"/>
</dbReference>
<dbReference type="InterPro" id="IPR012934">
    <property type="entry name" value="Znf_AD"/>
</dbReference>
<dbReference type="GO" id="GO:0005634">
    <property type="term" value="C:nucleus"/>
    <property type="evidence" value="ECO:0007669"/>
    <property type="project" value="InterPro"/>
</dbReference>
<accession>A0A8B8IHA1</accession>
<feature type="domain" description="ZAD" evidence="8">
    <location>
        <begin position="5"/>
        <end position="78"/>
    </location>
</feature>
<sequence length="460" mass="53375">MDFTSICRTCFGKNELSPIFINKVDSIDVDTLFAATGVKMEINDGLPQNMCKYCIKCLQSNLDFRKKCKDAEKVLLAMKRDNEYKIEVEIIVDNKDKKPKTLHITNDKSELVNENNQNINNKLPNIDIFKEVEIKIENFESDNEDDIPLILLTDNSIAQNSQKNIEATDKKDISTEQESVLYDYNDKSSRITCKLCQKNLSRRSFAMHMARHHPGADNTRIKCELCNDYILRDNLNRHLTSIHGTDNFKCRYCKKEFNSKELLVKHVTNCNVKKRRRTCESSRELTECDVCHKKMQKASLRMHKAVKHAGLGPVCEHCGKRFGNKLRLHEHYRAKHGYEKFKCNYCDFQSAGVMAMRNHERRHRGEKPFVCETCGAKFHAAYLLAQHRQSHRTEKQFKCEQCPASFKANNSLHMHRRACHSSARVACAVCARAYSCRHYAVKHMRAVHRYKGPVPQLHQT</sequence>
<dbReference type="Pfam" id="PF07776">
    <property type="entry name" value="zf-AD"/>
    <property type="match status" value="1"/>
</dbReference>
<evidence type="ECO:0000256" key="5">
    <source>
        <dbReference type="PROSITE-ProRule" id="PRU00042"/>
    </source>
</evidence>
<evidence type="ECO:0000256" key="2">
    <source>
        <dbReference type="ARBA" id="ARBA00022737"/>
    </source>
</evidence>
<dbReference type="SUPFAM" id="SSF57667">
    <property type="entry name" value="beta-beta-alpha zinc fingers"/>
    <property type="match status" value="3"/>
</dbReference>
<evidence type="ECO:0000256" key="3">
    <source>
        <dbReference type="ARBA" id="ARBA00022771"/>
    </source>
</evidence>
<feature type="binding site" evidence="6">
    <location>
        <position position="10"/>
    </location>
    <ligand>
        <name>Zn(2+)</name>
        <dbReference type="ChEBI" id="CHEBI:29105"/>
    </ligand>
</feature>
<dbReference type="SMART" id="SM00868">
    <property type="entry name" value="zf-AD"/>
    <property type="match status" value="1"/>
</dbReference>
<feature type="domain" description="C2H2-type" evidence="7">
    <location>
        <begin position="369"/>
        <end position="396"/>
    </location>
</feature>
<feature type="domain" description="C2H2-type" evidence="7">
    <location>
        <begin position="397"/>
        <end position="425"/>
    </location>
</feature>
<feature type="binding site" evidence="6">
    <location>
        <position position="51"/>
    </location>
    <ligand>
        <name>Zn(2+)</name>
        <dbReference type="ChEBI" id="CHEBI:29105"/>
    </ligand>
</feature>
<evidence type="ECO:0000256" key="6">
    <source>
        <dbReference type="PROSITE-ProRule" id="PRU01263"/>
    </source>
</evidence>
<evidence type="ECO:0000259" key="7">
    <source>
        <dbReference type="PROSITE" id="PS50157"/>
    </source>
</evidence>
<evidence type="ECO:0000256" key="4">
    <source>
        <dbReference type="ARBA" id="ARBA00022833"/>
    </source>
</evidence>
<dbReference type="Proteomes" id="UP001652626">
    <property type="component" value="Chromosome 29"/>
</dbReference>
<proteinExistence type="predicted"/>
<feature type="binding site" evidence="6">
    <location>
        <position position="54"/>
    </location>
    <ligand>
        <name>Zn(2+)</name>
        <dbReference type="ChEBI" id="CHEBI:29105"/>
    </ligand>
</feature>
<dbReference type="PROSITE" id="PS51915">
    <property type="entry name" value="ZAD"/>
    <property type="match status" value="1"/>
</dbReference>
<organism evidence="9 10">
    <name type="scientific">Vanessa tameamea</name>
    <name type="common">Kamehameha butterfly</name>
    <dbReference type="NCBI Taxonomy" id="334116"/>
    <lineage>
        <taxon>Eukaryota</taxon>
        <taxon>Metazoa</taxon>
        <taxon>Ecdysozoa</taxon>
        <taxon>Arthropoda</taxon>
        <taxon>Hexapoda</taxon>
        <taxon>Insecta</taxon>
        <taxon>Pterygota</taxon>
        <taxon>Neoptera</taxon>
        <taxon>Endopterygota</taxon>
        <taxon>Lepidoptera</taxon>
        <taxon>Glossata</taxon>
        <taxon>Ditrysia</taxon>
        <taxon>Papilionoidea</taxon>
        <taxon>Nymphalidae</taxon>
        <taxon>Nymphalinae</taxon>
        <taxon>Vanessa</taxon>
    </lineage>
</organism>
<dbReference type="GeneID" id="113400976"/>
<gene>
    <name evidence="10" type="primary">LOC113400976</name>
</gene>
<reference evidence="10" key="1">
    <citation type="submission" date="2025-08" db="UniProtKB">
        <authorList>
            <consortium name="RefSeq"/>
        </authorList>
    </citation>
    <scope>IDENTIFICATION</scope>
    <source>
        <tissue evidence="10">Whole body</tissue>
    </source>
</reference>
<dbReference type="PANTHER" id="PTHR24379">
    <property type="entry name" value="KRAB AND ZINC FINGER DOMAIN-CONTAINING"/>
    <property type="match status" value="1"/>
</dbReference>
<dbReference type="InterPro" id="IPR036236">
    <property type="entry name" value="Znf_C2H2_sf"/>
</dbReference>
<feature type="domain" description="C2H2-type" evidence="7">
    <location>
        <begin position="425"/>
        <end position="453"/>
    </location>
</feature>
<evidence type="ECO:0000256" key="1">
    <source>
        <dbReference type="ARBA" id="ARBA00022723"/>
    </source>
</evidence>
<feature type="binding site" evidence="6">
    <location>
        <position position="7"/>
    </location>
    <ligand>
        <name>Zn(2+)</name>
        <dbReference type="ChEBI" id="CHEBI:29105"/>
    </ligand>
</feature>
<evidence type="ECO:0000259" key="8">
    <source>
        <dbReference type="PROSITE" id="PS51915"/>
    </source>
</evidence>
<evidence type="ECO:0000313" key="9">
    <source>
        <dbReference type="Proteomes" id="UP001652626"/>
    </source>
</evidence>
<dbReference type="SUPFAM" id="SSF57716">
    <property type="entry name" value="Glucocorticoid receptor-like (DNA-binding domain)"/>
    <property type="match status" value="1"/>
</dbReference>
<keyword evidence="2" id="KW-0677">Repeat</keyword>
<keyword evidence="1 6" id="KW-0479">Metal-binding</keyword>
<feature type="domain" description="C2H2-type" evidence="7">
    <location>
        <begin position="313"/>
        <end position="341"/>
    </location>
</feature>